<dbReference type="PANTHER" id="PTHR16442">
    <property type="entry name" value="RING FINGER PROTEIN 17"/>
    <property type="match status" value="1"/>
</dbReference>
<proteinExistence type="predicted"/>
<dbReference type="Gene3D" id="2.40.50.90">
    <property type="match status" value="1"/>
</dbReference>
<protein>
    <submittedName>
        <fullName evidence="1">RING finger protein 17</fullName>
    </submittedName>
</protein>
<accession>A0ABC9W5A1</accession>
<organism evidence="1 2">
    <name type="scientific">Grus japonensis</name>
    <name type="common">Japanese crane</name>
    <name type="synonym">Red-crowned crane</name>
    <dbReference type="NCBI Taxonomy" id="30415"/>
    <lineage>
        <taxon>Eukaryota</taxon>
        <taxon>Metazoa</taxon>
        <taxon>Chordata</taxon>
        <taxon>Craniata</taxon>
        <taxon>Vertebrata</taxon>
        <taxon>Euteleostomi</taxon>
        <taxon>Archelosauria</taxon>
        <taxon>Archosauria</taxon>
        <taxon>Dinosauria</taxon>
        <taxon>Saurischia</taxon>
        <taxon>Theropoda</taxon>
        <taxon>Coelurosauria</taxon>
        <taxon>Aves</taxon>
        <taxon>Neognathae</taxon>
        <taxon>Neoaves</taxon>
        <taxon>Gruiformes</taxon>
        <taxon>Gruidae</taxon>
        <taxon>Grus</taxon>
    </lineage>
</organism>
<dbReference type="PANTHER" id="PTHR16442:SF1">
    <property type="entry name" value="RING FINGER PROTEIN 17"/>
    <property type="match status" value="1"/>
</dbReference>
<dbReference type="SUPFAM" id="SSF50199">
    <property type="entry name" value="Staphylococcal nuclease"/>
    <property type="match status" value="1"/>
</dbReference>
<evidence type="ECO:0000313" key="1">
    <source>
        <dbReference type="EMBL" id="GAB0180496.1"/>
    </source>
</evidence>
<name>A0ABC9W5A1_GRUJA</name>
<sequence length="93" mass="10696">MNEHKIAKSSMQKAIRCRLACIEPFKGAKEWNREAKERFEEMTEDKIMLCSVVEILDNNILSIELFDSSAVHGRSFSINYQLVKEDLASYIPG</sequence>
<dbReference type="EMBL" id="BAAFJT010000001">
    <property type="protein sequence ID" value="GAB0180496.1"/>
    <property type="molecule type" value="Genomic_DNA"/>
</dbReference>
<reference evidence="1 2" key="1">
    <citation type="submission" date="2024-06" db="EMBL/GenBank/DDBJ databases">
        <title>The draft genome of Grus japonensis, version 3.</title>
        <authorList>
            <person name="Nabeshima K."/>
            <person name="Suzuki S."/>
            <person name="Onuma M."/>
        </authorList>
    </citation>
    <scope>NUCLEOTIDE SEQUENCE [LARGE SCALE GENOMIC DNA]</scope>
    <source>
        <strain evidence="1 2">451A</strain>
    </source>
</reference>
<comment type="caution">
    <text evidence="1">The sequence shown here is derived from an EMBL/GenBank/DDBJ whole genome shotgun (WGS) entry which is preliminary data.</text>
</comment>
<evidence type="ECO:0000313" key="2">
    <source>
        <dbReference type="Proteomes" id="UP001623348"/>
    </source>
</evidence>
<dbReference type="InterPro" id="IPR035437">
    <property type="entry name" value="SNase_OB-fold_sf"/>
</dbReference>
<keyword evidence="2" id="KW-1185">Reference proteome</keyword>
<gene>
    <name evidence="1" type="ORF">GRJ2_000514900</name>
</gene>
<dbReference type="AlphaFoldDB" id="A0ABC9W5A1"/>
<dbReference type="Proteomes" id="UP001623348">
    <property type="component" value="Unassembled WGS sequence"/>
</dbReference>